<keyword evidence="3" id="KW-1185">Reference proteome</keyword>
<dbReference type="GO" id="GO:0031124">
    <property type="term" value="P:mRNA 3'-end processing"/>
    <property type="evidence" value="ECO:0007669"/>
    <property type="project" value="TreeGrafter"/>
</dbReference>
<evidence type="ECO:0000259" key="1">
    <source>
        <dbReference type="PROSITE" id="PS51391"/>
    </source>
</evidence>
<dbReference type="PANTHER" id="PTHR12460">
    <property type="entry name" value="CYCLIN-DEPENDENT KINASE INHIBITOR-RELATED PROTEIN"/>
    <property type="match status" value="1"/>
</dbReference>
<dbReference type="Proteomes" id="UP001432322">
    <property type="component" value="Unassembled WGS sequence"/>
</dbReference>
<dbReference type="Pfam" id="PF16566">
    <property type="entry name" value="CREPT"/>
    <property type="match status" value="1"/>
</dbReference>
<proteinExistence type="predicted"/>
<dbReference type="Gene3D" id="1.25.40.90">
    <property type="match status" value="1"/>
</dbReference>
<evidence type="ECO:0000313" key="3">
    <source>
        <dbReference type="Proteomes" id="UP001432322"/>
    </source>
</evidence>
<dbReference type="InterPro" id="IPR008942">
    <property type="entry name" value="ENTH_VHS"/>
</dbReference>
<reference evidence="2" key="1">
    <citation type="submission" date="2023-10" db="EMBL/GenBank/DDBJ databases">
        <title>Genome assembly of Pristionchus species.</title>
        <authorList>
            <person name="Yoshida K."/>
            <person name="Sommer R.J."/>
        </authorList>
    </citation>
    <scope>NUCLEOTIDE SEQUENCE</scope>
    <source>
        <strain evidence="2">RS5133</strain>
    </source>
</reference>
<evidence type="ECO:0000313" key="2">
    <source>
        <dbReference type="EMBL" id="GMT18684.1"/>
    </source>
</evidence>
<dbReference type="InterPro" id="IPR032337">
    <property type="entry name" value="RPRD1A/B_C"/>
</dbReference>
<dbReference type="InterPro" id="IPR006569">
    <property type="entry name" value="CID_dom"/>
</dbReference>
<dbReference type="Pfam" id="PF04818">
    <property type="entry name" value="CID"/>
    <property type="match status" value="1"/>
</dbReference>
<dbReference type="PROSITE" id="PS51391">
    <property type="entry name" value="CID"/>
    <property type="match status" value="1"/>
</dbReference>
<accession>A0AAV5VLN3</accession>
<feature type="non-terminal residue" evidence="2">
    <location>
        <position position="1"/>
    </location>
</feature>
<dbReference type="PANTHER" id="PTHR12460:SF0">
    <property type="entry name" value="CID DOMAIN-CONTAINING PROTEIN-RELATED"/>
    <property type="match status" value="1"/>
</dbReference>
<dbReference type="EMBL" id="BTSY01000003">
    <property type="protein sequence ID" value="GMT18684.1"/>
    <property type="molecule type" value="Genomic_DNA"/>
</dbReference>
<gene>
    <name evidence="2" type="ORF">PFISCL1PPCAC_9981</name>
</gene>
<comment type="caution">
    <text evidence="2">The sequence shown here is derived from an EMBL/GenBank/DDBJ whole genome shotgun (WGS) entry which is preliminary data.</text>
</comment>
<feature type="domain" description="CID" evidence="1">
    <location>
        <begin position="1"/>
        <end position="151"/>
    </location>
</feature>
<organism evidence="2 3">
    <name type="scientific">Pristionchus fissidentatus</name>
    <dbReference type="NCBI Taxonomy" id="1538716"/>
    <lineage>
        <taxon>Eukaryota</taxon>
        <taxon>Metazoa</taxon>
        <taxon>Ecdysozoa</taxon>
        <taxon>Nematoda</taxon>
        <taxon>Chromadorea</taxon>
        <taxon>Rhabditida</taxon>
        <taxon>Rhabditina</taxon>
        <taxon>Diplogasteromorpha</taxon>
        <taxon>Diplogasteroidea</taxon>
        <taxon>Neodiplogasteridae</taxon>
        <taxon>Pristionchus</taxon>
    </lineage>
</organism>
<protein>
    <recommendedName>
        <fullName evidence="1">CID domain-containing protein</fullName>
    </recommendedName>
</protein>
<dbReference type="Gene3D" id="6.10.250.2560">
    <property type="match status" value="1"/>
</dbReference>
<dbReference type="SMART" id="SM00582">
    <property type="entry name" value="RPR"/>
    <property type="match status" value="1"/>
</dbReference>
<dbReference type="GO" id="GO:0000993">
    <property type="term" value="F:RNA polymerase II complex binding"/>
    <property type="evidence" value="ECO:0007669"/>
    <property type="project" value="TreeGrafter"/>
</dbReference>
<dbReference type="AlphaFoldDB" id="A0AAV5VLN3"/>
<name>A0AAV5VLN3_9BILA</name>
<sequence length="332" mass="37979">VLADSRKDHAETARIGRKTGEHSDVFSLDTAPCKAAESGHHVRHLVEGSFSFCLPFLCSPYQEVYREKSSKRIINLVWVANDVSQNSKKKGSDVTSFFAPRIESAFRHIRKSPQDDGIDKCVSRCVEVWEQRRIFSRDQLHRFESALGLKRSSSAIPTAAPSLLPESPEKAVEKDAEKMSQMERATREMAEVLRRLEKAPSSDEKIRTELAQFPESTGNASYLQHVRTEKEARSILEKTKEAGPLCKEYCDSLANEVLDRRNLQNHLNEILDTVKLITTRNNTMMKELNDRETHLKKQLDLVERAYDSLPDFSEMEQDFQHTNLPSLKDLFD</sequence>